<feature type="non-terminal residue" evidence="1">
    <location>
        <position position="1"/>
    </location>
</feature>
<dbReference type="Gene3D" id="3.40.47.10">
    <property type="match status" value="1"/>
</dbReference>
<dbReference type="GO" id="GO:0003988">
    <property type="term" value="F:acetyl-CoA C-acyltransferase activity"/>
    <property type="evidence" value="ECO:0007669"/>
    <property type="project" value="UniProtKB-EC"/>
</dbReference>
<protein>
    <submittedName>
        <fullName evidence="1">3-ketoacyl-CoA thiolase [fadN-fadA-fadE operon]</fullName>
        <ecNumber evidence="1">2.3.1.16</ecNumber>
    </submittedName>
</protein>
<evidence type="ECO:0000313" key="1">
    <source>
        <dbReference type="EMBL" id="VAV86144.1"/>
    </source>
</evidence>
<dbReference type="EMBL" id="UOEB01000297">
    <property type="protein sequence ID" value="VAV86144.1"/>
    <property type="molecule type" value="Genomic_DNA"/>
</dbReference>
<proteinExistence type="predicted"/>
<gene>
    <name evidence="1" type="ORF">MNBD_BACTEROID02-1719</name>
</gene>
<dbReference type="AlphaFoldDB" id="A0A3B0QXE4"/>
<organism evidence="1">
    <name type="scientific">hydrothermal vent metagenome</name>
    <dbReference type="NCBI Taxonomy" id="652676"/>
    <lineage>
        <taxon>unclassified sequences</taxon>
        <taxon>metagenomes</taxon>
        <taxon>ecological metagenomes</taxon>
    </lineage>
</organism>
<dbReference type="InterPro" id="IPR016039">
    <property type="entry name" value="Thiolase-like"/>
</dbReference>
<sequence length="38" mass="4188">SVQLFDEMRKQNMQGKYGMVTMCVGTGQGAAGIFEFLN</sequence>
<dbReference type="InterPro" id="IPR020610">
    <property type="entry name" value="Thiolase_AS"/>
</dbReference>
<reference evidence="1" key="1">
    <citation type="submission" date="2018-06" db="EMBL/GenBank/DDBJ databases">
        <authorList>
            <person name="Zhirakovskaya E."/>
        </authorList>
    </citation>
    <scope>NUCLEOTIDE SEQUENCE</scope>
</reference>
<keyword evidence="1" id="KW-0012">Acyltransferase</keyword>
<dbReference type="EC" id="2.3.1.16" evidence="1"/>
<accession>A0A3B0QXE4</accession>
<keyword evidence="1" id="KW-0808">Transferase</keyword>
<dbReference type="PROSITE" id="PS00099">
    <property type="entry name" value="THIOLASE_3"/>
    <property type="match status" value="1"/>
</dbReference>
<name>A0A3B0QXE4_9ZZZZ</name>